<accession>A0A2G5BGD0</accession>
<dbReference type="InterPro" id="IPR001810">
    <property type="entry name" value="F-box_dom"/>
</dbReference>
<reference evidence="2 3" key="1">
    <citation type="journal article" date="2015" name="Genome Biol. Evol.">
        <title>Phylogenomic analyses indicate that early fungi evolved digesting cell walls of algal ancestors of land plants.</title>
        <authorList>
            <person name="Chang Y."/>
            <person name="Wang S."/>
            <person name="Sekimoto S."/>
            <person name="Aerts A.L."/>
            <person name="Choi C."/>
            <person name="Clum A."/>
            <person name="LaButti K.M."/>
            <person name="Lindquist E.A."/>
            <person name="Yee Ngan C."/>
            <person name="Ohm R.A."/>
            <person name="Salamov A.A."/>
            <person name="Grigoriev I.V."/>
            <person name="Spatafora J.W."/>
            <person name="Berbee M.L."/>
        </authorList>
    </citation>
    <scope>NUCLEOTIDE SEQUENCE [LARGE SCALE GENOMIC DNA]</scope>
    <source>
        <strain evidence="2 3">NRRL 1564</strain>
    </source>
</reference>
<dbReference type="SUPFAM" id="SSF81383">
    <property type="entry name" value="F-box domain"/>
    <property type="match status" value="1"/>
</dbReference>
<dbReference type="EMBL" id="KZ303491">
    <property type="protein sequence ID" value="PIA18053.1"/>
    <property type="molecule type" value="Genomic_DNA"/>
</dbReference>
<dbReference type="Gene3D" id="1.20.1280.50">
    <property type="match status" value="1"/>
</dbReference>
<name>A0A2G5BGD0_COERN</name>
<sequence>MWLMCDPTDLPTVGFPENIHRTHNFKSHLPPPLLLPHIRQVTAFYNSGTSSHIVRTYKDTAIPKQLLTPPMSPSDSADEVFAEYSEEPADNYPPRHNLLTLPPHILLSIVSHLYLEDISALSQTCSTLRSYLSLNSPVWPHICRIAFSYTPEYLSNKQIAEYYLHVRGNSRLESRVLVQRERVERAIRCITHA</sequence>
<dbReference type="Proteomes" id="UP000242474">
    <property type="component" value="Unassembled WGS sequence"/>
</dbReference>
<evidence type="ECO:0000313" key="2">
    <source>
        <dbReference type="EMBL" id="PIA18053.1"/>
    </source>
</evidence>
<dbReference type="SMART" id="SM00256">
    <property type="entry name" value="FBOX"/>
    <property type="match status" value="1"/>
</dbReference>
<dbReference type="InterPro" id="IPR036047">
    <property type="entry name" value="F-box-like_dom_sf"/>
</dbReference>
<keyword evidence="3" id="KW-1185">Reference proteome</keyword>
<organism evidence="2 3">
    <name type="scientific">Coemansia reversa (strain ATCC 12441 / NRRL 1564)</name>
    <dbReference type="NCBI Taxonomy" id="763665"/>
    <lineage>
        <taxon>Eukaryota</taxon>
        <taxon>Fungi</taxon>
        <taxon>Fungi incertae sedis</taxon>
        <taxon>Zoopagomycota</taxon>
        <taxon>Kickxellomycotina</taxon>
        <taxon>Kickxellomycetes</taxon>
        <taxon>Kickxellales</taxon>
        <taxon>Kickxellaceae</taxon>
        <taxon>Coemansia</taxon>
    </lineage>
</organism>
<evidence type="ECO:0000313" key="3">
    <source>
        <dbReference type="Proteomes" id="UP000242474"/>
    </source>
</evidence>
<protein>
    <recommendedName>
        <fullName evidence="1">F-box domain-containing protein</fullName>
    </recommendedName>
</protein>
<feature type="domain" description="F-box" evidence="1">
    <location>
        <begin position="95"/>
        <end position="142"/>
    </location>
</feature>
<dbReference type="Pfam" id="PF12937">
    <property type="entry name" value="F-box-like"/>
    <property type="match status" value="1"/>
</dbReference>
<proteinExistence type="predicted"/>
<dbReference type="PROSITE" id="PS50181">
    <property type="entry name" value="FBOX"/>
    <property type="match status" value="1"/>
</dbReference>
<dbReference type="AlphaFoldDB" id="A0A2G5BGD0"/>
<gene>
    <name evidence="2" type="ORF">COEREDRAFT_79997</name>
</gene>
<evidence type="ECO:0000259" key="1">
    <source>
        <dbReference type="PROSITE" id="PS50181"/>
    </source>
</evidence>
<dbReference type="OrthoDB" id="5595605at2759"/>